<dbReference type="EMBL" id="AVOT02058589">
    <property type="protein sequence ID" value="MBW0552449.1"/>
    <property type="molecule type" value="Genomic_DNA"/>
</dbReference>
<accession>A0A9Q3IYR5</accession>
<sequence length="94" mass="10694">MRYSFVGSFTIIGFIGKNAVEVRLTETFPWKHPVLPVSLVKPYHQTGEVKFPSRNKSHTPQYIVEVEDSPGPVKRILKARKNMMRPKGVKGEAQ</sequence>
<dbReference type="Proteomes" id="UP000765509">
    <property type="component" value="Unassembled WGS sequence"/>
</dbReference>
<reference evidence="1" key="1">
    <citation type="submission" date="2021-03" db="EMBL/GenBank/DDBJ databases">
        <title>Draft genome sequence of rust myrtle Austropuccinia psidii MF-1, a brazilian biotype.</title>
        <authorList>
            <person name="Quecine M.C."/>
            <person name="Pachon D.M.R."/>
            <person name="Bonatelli M.L."/>
            <person name="Correr F.H."/>
            <person name="Franceschini L.M."/>
            <person name="Leite T.F."/>
            <person name="Margarido G.R.A."/>
            <person name="Almeida C.A."/>
            <person name="Ferrarezi J.A."/>
            <person name="Labate C.A."/>
        </authorList>
    </citation>
    <scope>NUCLEOTIDE SEQUENCE</scope>
    <source>
        <strain evidence="1">MF-1</strain>
    </source>
</reference>
<comment type="caution">
    <text evidence="1">The sequence shown here is derived from an EMBL/GenBank/DDBJ whole genome shotgun (WGS) entry which is preliminary data.</text>
</comment>
<evidence type="ECO:0000313" key="1">
    <source>
        <dbReference type="EMBL" id="MBW0552449.1"/>
    </source>
</evidence>
<name>A0A9Q3IYR5_9BASI</name>
<evidence type="ECO:0000313" key="2">
    <source>
        <dbReference type="Proteomes" id="UP000765509"/>
    </source>
</evidence>
<protein>
    <submittedName>
        <fullName evidence="1">Uncharacterized protein</fullName>
    </submittedName>
</protein>
<proteinExistence type="predicted"/>
<gene>
    <name evidence="1" type="ORF">O181_092164</name>
</gene>
<dbReference type="AlphaFoldDB" id="A0A9Q3IYR5"/>
<organism evidence="1 2">
    <name type="scientific">Austropuccinia psidii MF-1</name>
    <dbReference type="NCBI Taxonomy" id="1389203"/>
    <lineage>
        <taxon>Eukaryota</taxon>
        <taxon>Fungi</taxon>
        <taxon>Dikarya</taxon>
        <taxon>Basidiomycota</taxon>
        <taxon>Pucciniomycotina</taxon>
        <taxon>Pucciniomycetes</taxon>
        <taxon>Pucciniales</taxon>
        <taxon>Sphaerophragmiaceae</taxon>
        <taxon>Austropuccinia</taxon>
    </lineage>
</organism>
<keyword evidence="2" id="KW-1185">Reference proteome</keyword>